<reference evidence="8 9" key="4">
    <citation type="journal article" date="2020" name="Sci. Rep.">
        <title>beta-carboline chemical signals induce reveromycin production through a LuxR family regulator in Streptomyces sp. SN-593.</title>
        <authorList>
            <person name="Panthee S."/>
            <person name="Kito N."/>
            <person name="Hayashi T."/>
            <person name="Shimizu T."/>
            <person name="Ishikawa J."/>
            <person name="Hamamoto H."/>
            <person name="Osada H."/>
            <person name="Takahashi S."/>
        </authorList>
    </citation>
    <scope>NUCLEOTIDE SEQUENCE [LARGE SCALE GENOMIC DNA]</scope>
    <source>
        <strain evidence="8 9">SN-593</strain>
    </source>
</reference>
<reference evidence="8 9" key="2">
    <citation type="journal article" date="2011" name="J. Antibiot.">
        <title>Furaquinocins I and J: novel polyketide isoprenoid hybrid compounds from Streptomyces reveromyceticus SN-593.</title>
        <authorList>
            <person name="Panthee S."/>
            <person name="Takahashi S."/>
            <person name="Takagi H."/>
            <person name="Nogawa T."/>
            <person name="Oowada E."/>
            <person name="Uramoto M."/>
            <person name="Osada H."/>
        </authorList>
    </citation>
    <scope>NUCLEOTIDE SEQUENCE [LARGE SCALE GENOMIC DNA]</scope>
    <source>
        <strain evidence="8 9">SN-593</strain>
    </source>
</reference>
<evidence type="ECO:0000256" key="5">
    <source>
        <dbReference type="SAM" id="MobiDB-lite"/>
    </source>
</evidence>
<sequence>MPVSASGAERVVIVGASLAGLRTAEALRRAGFAGRLTLIGDEPYEPYDRPPLSKSVLSGWLGTDRLLLPRTRDLHARWLLGVPATGLDLEAKHVRLADGRAVGFDRVVLATGASARPWPEPFQGALHGVHVLRGRDDADRLRAHLAELAGTGARLLVIGGGFTGSEVASSGRDMGLSVTVTQRGSAPLAGALGGFVGSVIGERQRAHGVDLRLRTTVHSLVDDGSGRLRGARLCDGELLDARVAVVAMGSVRATGWLRGSGLVADERGVSCDAACRALGADGIVVGGVYAVGDVARWRHPGFDADPVSFEHWGNALAQAETVAHNIMSDDVRQNDALPAFWSDQFGMNIKAVGMPGIADQVVLTQGSFEHGPFVAAYGLAGVTIGAVAVNSPRVLDGYAAMITERAPFPPAVNAADGPDCPVAGEAGIPRPATEPAGPAAASPLTAPAIVREGQP</sequence>
<dbReference type="Gene3D" id="3.50.50.60">
    <property type="entry name" value="FAD/NAD(P)-binding domain"/>
    <property type="match status" value="2"/>
</dbReference>
<reference evidence="8 9" key="3">
    <citation type="journal article" date="2011" name="Nat. Chem. Biol.">
        <title>Reveromycin A biosynthesis uses RevG and RevJ for stereospecific spiroacetal formation.</title>
        <authorList>
            <person name="Takahashi S."/>
            <person name="Toyoda A."/>
            <person name="Sekiyama Y."/>
            <person name="Takagi H."/>
            <person name="Nogawa T."/>
            <person name="Uramoto M."/>
            <person name="Suzuki R."/>
            <person name="Koshino H."/>
            <person name="Kumano T."/>
            <person name="Panthee S."/>
            <person name="Dairi T."/>
            <person name="Ishikawa J."/>
            <person name="Ikeda H."/>
            <person name="Sakaki Y."/>
            <person name="Osada H."/>
        </authorList>
    </citation>
    <scope>NUCLEOTIDE SEQUENCE [LARGE SCALE GENOMIC DNA]</scope>
    <source>
        <strain evidence="8 9">SN-593</strain>
    </source>
</reference>
<dbReference type="Gene3D" id="3.30.390.30">
    <property type="match status" value="1"/>
</dbReference>
<dbReference type="Pfam" id="PF07992">
    <property type="entry name" value="Pyr_redox_2"/>
    <property type="match status" value="1"/>
</dbReference>
<dbReference type="PANTHER" id="PTHR43557:SF2">
    <property type="entry name" value="RIESKE DOMAIN-CONTAINING PROTEIN-RELATED"/>
    <property type="match status" value="1"/>
</dbReference>
<reference evidence="8 9" key="1">
    <citation type="journal article" date="2010" name="J. Bacteriol.">
        <title>Biochemical characterization of a novel indole prenyltransferase from Streptomyces sp. SN-593.</title>
        <authorList>
            <person name="Takahashi S."/>
            <person name="Takagi H."/>
            <person name="Toyoda A."/>
            <person name="Uramoto M."/>
            <person name="Nogawa T."/>
            <person name="Ueki M."/>
            <person name="Sakaki Y."/>
            <person name="Osada H."/>
        </authorList>
    </citation>
    <scope>NUCLEOTIDE SEQUENCE [LARGE SCALE GENOMIC DNA]</scope>
    <source>
        <strain evidence="8 9">SN-593</strain>
    </source>
</reference>
<evidence type="ECO:0000313" key="8">
    <source>
        <dbReference type="EMBL" id="BBB00347.1"/>
    </source>
</evidence>
<dbReference type="InterPro" id="IPR036188">
    <property type="entry name" value="FAD/NAD-bd_sf"/>
</dbReference>
<comment type="cofactor">
    <cofactor evidence="1">
        <name>FAD</name>
        <dbReference type="ChEBI" id="CHEBI:57692"/>
    </cofactor>
</comment>
<dbReference type="SUPFAM" id="SSF55424">
    <property type="entry name" value="FAD/NAD-linked reductases, dimerisation (C-terminal) domain"/>
    <property type="match status" value="1"/>
</dbReference>
<evidence type="ECO:0000256" key="3">
    <source>
        <dbReference type="ARBA" id="ARBA00022827"/>
    </source>
</evidence>
<dbReference type="SUPFAM" id="SSF51905">
    <property type="entry name" value="FAD/NAD(P)-binding domain"/>
    <property type="match status" value="2"/>
</dbReference>
<dbReference type="KEGG" id="arev:RVR_7366"/>
<dbReference type="InterPro" id="IPR050446">
    <property type="entry name" value="FAD-oxidoreductase/Apoptosis"/>
</dbReference>
<keyword evidence="9" id="KW-1185">Reference proteome</keyword>
<dbReference type="InterPro" id="IPR023753">
    <property type="entry name" value="FAD/NAD-binding_dom"/>
</dbReference>
<dbReference type="Proteomes" id="UP000595703">
    <property type="component" value="Chromosome"/>
</dbReference>
<dbReference type="AlphaFoldDB" id="A0A7U3UX27"/>
<evidence type="ECO:0000259" key="6">
    <source>
        <dbReference type="Pfam" id="PF07992"/>
    </source>
</evidence>
<dbReference type="GO" id="GO:0005737">
    <property type="term" value="C:cytoplasm"/>
    <property type="evidence" value="ECO:0007669"/>
    <property type="project" value="TreeGrafter"/>
</dbReference>
<evidence type="ECO:0000256" key="2">
    <source>
        <dbReference type="ARBA" id="ARBA00022630"/>
    </source>
</evidence>
<dbReference type="EMBL" id="AP018365">
    <property type="protein sequence ID" value="BBB00347.1"/>
    <property type="molecule type" value="Genomic_DNA"/>
</dbReference>
<gene>
    <name evidence="8" type="primary">fpr4</name>
    <name evidence="8" type="ORF">RVR_7366</name>
</gene>
<feature type="domain" description="FAD/NAD(P)-binding" evidence="6">
    <location>
        <begin position="10"/>
        <end position="319"/>
    </location>
</feature>
<dbReference type="Pfam" id="PF14759">
    <property type="entry name" value="Reductase_C"/>
    <property type="match status" value="1"/>
</dbReference>
<proteinExistence type="predicted"/>
<dbReference type="GO" id="GO:0016651">
    <property type="term" value="F:oxidoreductase activity, acting on NAD(P)H"/>
    <property type="evidence" value="ECO:0007669"/>
    <property type="project" value="TreeGrafter"/>
</dbReference>
<dbReference type="PANTHER" id="PTHR43557">
    <property type="entry name" value="APOPTOSIS-INDUCING FACTOR 1"/>
    <property type="match status" value="1"/>
</dbReference>
<organism evidence="8 9">
    <name type="scientific">Actinacidiphila reveromycinica</name>
    <dbReference type="NCBI Taxonomy" id="659352"/>
    <lineage>
        <taxon>Bacteria</taxon>
        <taxon>Bacillati</taxon>
        <taxon>Actinomycetota</taxon>
        <taxon>Actinomycetes</taxon>
        <taxon>Kitasatosporales</taxon>
        <taxon>Streptomycetaceae</taxon>
        <taxon>Actinacidiphila</taxon>
    </lineage>
</organism>
<protein>
    <submittedName>
        <fullName evidence="8">Putative ferredoxin reductase</fullName>
    </submittedName>
</protein>
<feature type="domain" description="Reductase C-terminal" evidence="7">
    <location>
        <begin position="340"/>
        <end position="414"/>
    </location>
</feature>
<feature type="region of interest" description="Disordered" evidence="5">
    <location>
        <begin position="420"/>
        <end position="455"/>
    </location>
</feature>
<keyword evidence="2" id="KW-0285">Flavoprotein</keyword>
<dbReference type="InterPro" id="IPR028202">
    <property type="entry name" value="Reductase_C"/>
</dbReference>
<accession>A0A7U3UX27</accession>
<dbReference type="PRINTS" id="PR00368">
    <property type="entry name" value="FADPNR"/>
</dbReference>
<evidence type="ECO:0000313" key="9">
    <source>
        <dbReference type="Proteomes" id="UP000595703"/>
    </source>
</evidence>
<dbReference type="InterPro" id="IPR016156">
    <property type="entry name" value="FAD/NAD-linked_Rdtase_dimer_sf"/>
</dbReference>
<evidence type="ECO:0000256" key="1">
    <source>
        <dbReference type="ARBA" id="ARBA00001974"/>
    </source>
</evidence>
<keyword evidence="4" id="KW-0560">Oxidoreductase</keyword>
<keyword evidence="3" id="KW-0274">FAD</keyword>
<dbReference type="PRINTS" id="PR00411">
    <property type="entry name" value="PNDRDTASEI"/>
</dbReference>
<evidence type="ECO:0000256" key="4">
    <source>
        <dbReference type="ARBA" id="ARBA00023002"/>
    </source>
</evidence>
<evidence type="ECO:0000259" key="7">
    <source>
        <dbReference type="Pfam" id="PF14759"/>
    </source>
</evidence>
<name>A0A7U3UX27_9ACTN</name>